<organism evidence="6 7">
    <name type="scientific">Phanerochaete carnosa (strain HHB-10118-sp)</name>
    <name type="common">White-rot fungus</name>
    <name type="synonym">Peniophora carnosa</name>
    <dbReference type="NCBI Taxonomy" id="650164"/>
    <lineage>
        <taxon>Eukaryota</taxon>
        <taxon>Fungi</taxon>
        <taxon>Dikarya</taxon>
        <taxon>Basidiomycota</taxon>
        <taxon>Agaricomycotina</taxon>
        <taxon>Agaricomycetes</taxon>
        <taxon>Polyporales</taxon>
        <taxon>Phanerochaetaceae</taxon>
        <taxon>Phanerochaete</taxon>
    </lineage>
</organism>
<evidence type="ECO:0000256" key="1">
    <source>
        <dbReference type="ARBA" id="ARBA00022793"/>
    </source>
</evidence>
<dbReference type="SUPFAM" id="SSF51556">
    <property type="entry name" value="Metallo-dependent hydrolases"/>
    <property type="match status" value="1"/>
</dbReference>
<feature type="domain" description="Amidohydrolase-related" evidence="5">
    <location>
        <begin position="94"/>
        <end position="332"/>
    </location>
</feature>
<evidence type="ECO:0000256" key="3">
    <source>
        <dbReference type="RuleBase" id="RU366045"/>
    </source>
</evidence>
<keyword evidence="2 3" id="KW-0456">Lyase</keyword>
<dbReference type="GO" id="GO:0016787">
    <property type="term" value="F:hydrolase activity"/>
    <property type="evidence" value="ECO:0007669"/>
    <property type="project" value="InterPro"/>
</dbReference>
<dbReference type="InterPro" id="IPR032465">
    <property type="entry name" value="ACMSD"/>
</dbReference>
<keyword evidence="1 3" id="KW-0210">Decarboxylase</keyword>
<proteinExistence type="inferred from homology"/>
<dbReference type="InterPro" id="IPR032466">
    <property type="entry name" value="Metal_Hydrolase"/>
</dbReference>
<sequence length="359" mass="39477">MAHVGILLLSSLFVSYAVYGRVWNNTGVGAIAFEEAWSVPELIHQADQTVPPVGQTNAELEANLLDVHNQRLAHMDATGIDFMVLSCASPCIQGIQDPTNASTTATSINDELARQISNNTLRFGAFAALAMHDPAVAAQELTRTVKELGFLGALINDYQQAGTADNQTFLFYDQPQYDVFWQTVVDLDVPVYLHPRVNPPPVSTLLFAHAPFLIGPAQEFASTLSTHILGLCTNGVFDRFPNLTVISGHLGERIPSDLVRINDQLARQVVAGMPMQKNVTFYFQNNILETTSGNFATDLVKFHAQQIGLERILYSVDYPYVTMEEGAAWLDTEVPTFLNEQEALALKRGLAIEALKLNQ</sequence>
<evidence type="ECO:0000313" key="7">
    <source>
        <dbReference type="Proteomes" id="UP000008370"/>
    </source>
</evidence>
<evidence type="ECO:0000259" key="5">
    <source>
        <dbReference type="Pfam" id="PF04909"/>
    </source>
</evidence>
<evidence type="ECO:0000256" key="4">
    <source>
        <dbReference type="SAM" id="SignalP"/>
    </source>
</evidence>
<protein>
    <recommendedName>
        <fullName evidence="5">Amidohydrolase-related domain-containing protein</fullName>
    </recommendedName>
</protein>
<dbReference type="STRING" id="650164.K5V4B5"/>
<dbReference type="GO" id="GO:0005829">
    <property type="term" value="C:cytosol"/>
    <property type="evidence" value="ECO:0007669"/>
    <property type="project" value="TreeGrafter"/>
</dbReference>
<dbReference type="Proteomes" id="UP000008370">
    <property type="component" value="Unassembled WGS sequence"/>
</dbReference>
<dbReference type="OrthoDB" id="432010at2759"/>
<dbReference type="PANTHER" id="PTHR21240:SF31">
    <property type="entry name" value="AMIDOHYDROLASE FAMILY PROTEIN (AFU_ORTHOLOGUE AFUA_7G05840)"/>
    <property type="match status" value="1"/>
</dbReference>
<evidence type="ECO:0000256" key="2">
    <source>
        <dbReference type="ARBA" id="ARBA00023239"/>
    </source>
</evidence>
<accession>K5V4B5</accession>
<keyword evidence="4" id="KW-0732">Signal</keyword>
<dbReference type="HOGENOM" id="CLU_039329_5_2_1"/>
<dbReference type="RefSeq" id="XP_007392793.1">
    <property type="nucleotide sequence ID" value="XM_007392731.1"/>
</dbReference>
<dbReference type="PANTHER" id="PTHR21240">
    <property type="entry name" value="2-AMINO-3-CARBOXYLMUCONATE-6-SEMIALDEHYDE DECARBOXYLASE"/>
    <property type="match status" value="1"/>
</dbReference>
<dbReference type="AlphaFoldDB" id="K5V4B5"/>
<name>K5V4B5_PHACS</name>
<dbReference type="EMBL" id="JH930470">
    <property type="protein sequence ID" value="EKM57441.1"/>
    <property type="molecule type" value="Genomic_DNA"/>
</dbReference>
<dbReference type="GeneID" id="18915121"/>
<dbReference type="Pfam" id="PF04909">
    <property type="entry name" value="Amidohydro_2"/>
    <property type="match status" value="1"/>
</dbReference>
<reference evidence="6 7" key="1">
    <citation type="journal article" date="2012" name="BMC Genomics">
        <title>Comparative genomics of the white-rot fungi, Phanerochaete carnosa and P. chrysosporium, to elucidate the genetic basis of the distinct wood types they colonize.</title>
        <authorList>
            <person name="Suzuki H."/>
            <person name="MacDonald J."/>
            <person name="Syed K."/>
            <person name="Salamov A."/>
            <person name="Hori C."/>
            <person name="Aerts A."/>
            <person name="Henrissat B."/>
            <person name="Wiebenga A."/>
            <person name="vanKuyk P.A."/>
            <person name="Barry K."/>
            <person name="Lindquist E."/>
            <person name="LaButti K."/>
            <person name="Lapidus A."/>
            <person name="Lucas S."/>
            <person name="Coutinho P."/>
            <person name="Gong Y."/>
            <person name="Samejima M."/>
            <person name="Mahadevan R."/>
            <person name="Abou-Zaid M."/>
            <person name="de Vries R.P."/>
            <person name="Igarashi K."/>
            <person name="Yadav J.S."/>
            <person name="Grigoriev I.V."/>
            <person name="Master E.R."/>
        </authorList>
    </citation>
    <scope>NUCLEOTIDE SEQUENCE [LARGE SCALE GENOMIC DNA]</scope>
    <source>
        <strain evidence="6 7">HHB-10118-sp</strain>
    </source>
</reference>
<evidence type="ECO:0000313" key="6">
    <source>
        <dbReference type="EMBL" id="EKM57441.1"/>
    </source>
</evidence>
<feature type="signal peptide" evidence="4">
    <location>
        <begin position="1"/>
        <end position="17"/>
    </location>
</feature>
<dbReference type="GO" id="GO:0019748">
    <property type="term" value="P:secondary metabolic process"/>
    <property type="evidence" value="ECO:0007669"/>
    <property type="project" value="TreeGrafter"/>
</dbReference>
<dbReference type="InParanoid" id="K5V4B5"/>
<gene>
    <name evidence="6" type="ORF">PHACADRAFT_251100</name>
</gene>
<feature type="chain" id="PRO_5003889300" description="Amidohydrolase-related domain-containing protein" evidence="4">
    <location>
        <begin position="18"/>
        <end position="359"/>
    </location>
</feature>
<keyword evidence="7" id="KW-1185">Reference proteome</keyword>
<dbReference type="GO" id="GO:0016831">
    <property type="term" value="F:carboxy-lyase activity"/>
    <property type="evidence" value="ECO:0007669"/>
    <property type="project" value="UniProtKB-KW"/>
</dbReference>
<comment type="similarity">
    <text evidence="3">Belongs to the metallo-dependent hydrolases superfamily.</text>
</comment>
<dbReference type="KEGG" id="pco:PHACADRAFT_251100"/>
<dbReference type="InterPro" id="IPR006680">
    <property type="entry name" value="Amidohydro-rel"/>
</dbReference>
<dbReference type="Gene3D" id="3.20.20.140">
    <property type="entry name" value="Metal-dependent hydrolases"/>
    <property type="match status" value="1"/>
</dbReference>